<comment type="similarity">
    <text evidence="1">Belongs to the UPF0065 (bug) family.</text>
</comment>
<dbReference type="KEGG" id="apes:FOC84_18775"/>
<keyword evidence="4" id="KW-1185">Reference proteome</keyword>
<dbReference type="Gene3D" id="3.40.190.150">
    <property type="entry name" value="Bordetella uptake gene, domain 1"/>
    <property type="match status" value="1"/>
</dbReference>
<reference evidence="3 4" key="1">
    <citation type="submission" date="2020-05" db="EMBL/GenBank/DDBJ databases">
        <title>FDA dAtabase for Regulatory Grade micrObial Sequences (FDA-ARGOS): Supporting development and validation of Infectious Disease Dx tests.</title>
        <authorList>
            <person name="Sproer C."/>
            <person name="Gronow S."/>
            <person name="Severitt S."/>
            <person name="Schroder I."/>
            <person name="Tallon L."/>
            <person name="Sadzewicz L."/>
            <person name="Zhao X."/>
            <person name="Vavikolanu K."/>
            <person name="Mehta A."/>
            <person name="Aluvathingal J."/>
            <person name="Nadendla S."/>
            <person name="Myers T."/>
            <person name="Yan Y."/>
            <person name="Sichtig H."/>
        </authorList>
    </citation>
    <scope>NUCLEOTIDE SEQUENCE [LARGE SCALE GENOMIC DNA]</scope>
    <source>
        <strain evidence="3 4">FDAARGOS_790</strain>
    </source>
</reference>
<dbReference type="Gene3D" id="3.40.190.10">
    <property type="entry name" value="Periplasmic binding protein-like II"/>
    <property type="match status" value="1"/>
</dbReference>
<gene>
    <name evidence="3" type="ORF">FOC84_18775</name>
</gene>
<protein>
    <submittedName>
        <fullName evidence="3">Tripartite tricarboxylate transporter substrate binding protein</fullName>
    </submittedName>
</protein>
<dbReference type="AlphaFoldDB" id="A0A7D4DYP0"/>
<dbReference type="Proteomes" id="UP000500970">
    <property type="component" value="Chromosome"/>
</dbReference>
<dbReference type="InterPro" id="IPR005064">
    <property type="entry name" value="BUG"/>
</dbReference>
<accession>A0A7D4DYP0</accession>
<evidence type="ECO:0000313" key="4">
    <source>
        <dbReference type="Proteomes" id="UP000500970"/>
    </source>
</evidence>
<keyword evidence="2" id="KW-0732">Signal</keyword>
<name>A0A7D4DYP0_9BURK</name>
<organism evidence="3 4">
    <name type="scientific">Achromobacter pestifer</name>
    <dbReference type="NCBI Taxonomy" id="1353889"/>
    <lineage>
        <taxon>Bacteria</taxon>
        <taxon>Pseudomonadati</taxon>
        <taxon>Pseudomonadota</taxon>
        <taxon>Betaproteobacteria</taxon>
        <taxon>Burkholderiales</taxon>
        <taxon>Alcaligenaceae</taxon>
        <taxon>Achromobacter</taxon>
    </lineage>
</organism>
<sequence length="317" mass="33431">MHRIVTTLCIALLGQTASAAAFPEKPVQIVVPYSPGGLTDNIARLYAERLAAHWKQPVVVENKPGAGASLGAAYVSRAAADGYTLLIGSVGMVTNPYMLKSMPYAPNALAPLSRVALAPNVLYVHPSVPAKTVGELIAYARANPGKISFASSGVGSSPHLAAELFANRANIDVLQVPYKGTGAAIADFLGGQVNAYFDTMQSMGYADAGKIRALGVASSQRLAERPDLPTVNEAGGLKDVISSSWFGFYLPAATPENVRKQIADDLKAISDEPETRKKVNAMGLVPGYQDAEAFGQFNREEGERWGGVIKSQGITVQ</sequence>
<dbReference type="PANTHER" id="PTHR42928:SF5">
    <property type="entry name" value="BLR1237 PROTEIN"/>
    <property type="match status" value="1"/>
</dbReference>
<feature type="signal peptide" evidence="2">
    <location>
        <begin position="1"/>
        <end position="19"/>
    </location>
</feature>
<evidence type="ECO:0000256" key="2">
    <source>
        <dbReference type="SAM" id="SignalP"/>
    </source>
</evidence>
<dbReference type="PIRSF" id="PIRSF017082">
    <property type="entry name" value="YflP"/>
    <property type="match status" value="1"/>
</dbReference>
<evidence type="ECO:0000256" key="1">
    <source>
        <dbReference type="ARBA" id="ARBA00006987"/>
    </source>
</evidence>
<dbReference type="SUPFAM" id="SSF53850">
    <property type="entry name" value="Periplasmic binding protein-like II"/>
    <property type="match status" value="1"/>
</dbReference>
<dbReference type="InterPro" id="IPR042100">
    <property type="entry name" value="Bug_dom1"/>
</dbReference>
<dbReference type="Pfam" id="PF03401">
    <property type="entry name" value="TctC"/>
    <property type="match status" value="1"/>
</dbReference>
<dbReference type="PANTHER" id="PTHR42928">
    <property type="entry name" value="TRICARBOXYLATE-BINDING PROTEIN"/>
    <property type="match status" value="1"/>
</dbReference>
<dbReference type="EMBL" id="CP053985">
    <property type="protein sequence ID" value="QKH36872.1"/>
    <property type="molecule type" value="Genomic_DNA"/>
</dbReference>
<evidence type="ECO:0000313" key="3">
    <source>
        <dbReference type="EMBL" id="QKH36872.1"/>
    </source>
</evidence>
<feature type="chain" id="PRO_5029004591" evidence="2">
    <location>
        <begin position="20"/>
        <end position="317"/>
    </location>
</feature>
<dbReference type="RefSeq" id="WP_173145750.1">
    <property type="nucleotide sequence ID" value="NZ_CP053985.1"/>
</dbReference>
<proteinExistence type="inferred from homology"/>
<dbReference type="CDD" id="cd07012">
    <property type="entry name" value="PBP2_Bug_TTT"/>
    <property type="match status" value="1"/>
</dbReference>